<feature type="transmembrane region" description="Helical" evidence="7">
    <location>
        <begin position="223"/>
        <end position="245"/>
    </location>
</feature>
<dbReference type="GO" id="GO:0016020">
    <property type="term" value="C:membrane"/>
    <property type="evidence" value="ECO:0007669"/>
    <property type="project" value="UniProtKB-SubCell"/>
</dbReference>
<dbReference type="GO" id="GO:0004252">
    <property type="term" value="F:serine-type endopeptidase activity"/>
    <property type="evidence" value="ECO:0007669"/>
    <property type="project" value="InterPro"/>
</dbReference>
<feature type="transmembrane region" description="Helical" evidence="7">
    <location>
        <begin position="116"/>
        <end position="137"/>
    </location>
</feature>
<evidence type="ECO:0000313" key="9">
    <source>
        <dbReference type="EMBL" id="NDY58838.1"/>
    </source>
</evidence>
<evidence type="ECO:0000256" key="3">
    <source>
        <dbReference type="ARBA" id="ARBA00022692"/>
    </source>
</evidence>
<dbReference type="Gene3D" id="1.20.1540.10">
    <property type="entry name" value="Rhomboid-like"/>
    <property type="match status" value="1"/>
</dbReference>
<organism evidence="9 10">
    <name type="scientific">Desulfolutivibrio sulfodismutans</name>
    <dbReference type="NCBI Taxonomy" id="63561"/>
    <lineage>
        <taxon>Bacteria</taxon>
        <taxon>Pseudomonadati</taxon>
        <taxon>Thermodesulfobacteriota</taxon>
        <taxon>Desulfovibrionia</taxon>
        <taxon>Desulfovibrionales</taxon>
        <taxon>Desulfovibrionaceae</taxon>
        <taxon>Desulfolutivibrio</taxon>
    </lineage>
</organism>
<protein>
    <submittedName>
        <fullName evidence="9">Rhomboid family intramembrane serine protease</fullName>
    </submittedName>
</protein>
<dbReference type="SUPFAM" id="SSF144091">
    <property type="entry name" value="Rhomboid-like"/>
    <property type="match status" value="1"/>
</dbReference>
<feature type="transmembrane region" description="Helical" evidence="7">
    <location>
        <begin position="198"/>
        <end position="217"/>
    </location>
</feature>
<evidence type="ECO:0000313" key="10">
    <source>
        <dbReference type="Proteomes" id="UP000469724"/>
    </source>
</evidence>
<dbReference type="EMBL" id="JAAGRQ010000149">
    <property type="protein sequence ID" value="NDY58838.1"/>
    <property type="molecule type" value="Genomic_DNA"/>
</dbReference>
<evidence type="ECO:0000256" key="2">
    <source>
        <dbReference type="ARBA" id="ARBA00009045"/>
    </source>
</evidence>
<dbReference type="RefSeq" id="WP_163303902.1">
    <property type="nucleotide sequence ID" value="NZ_JAAGRQ010000149.1"/>
</dbReference>
<dbReference type="PANTHER" id="PTHR43731">
    <property type="entry name" value="RHOMBOID PROTEASE"/>
    <property type="match status" value="1"/>
</dbReference>
<evidence type="ECO:0000259" key="8">
    <source>
        <dbReference type="Pfam" id="PF01694"/>
    </source>
</evidence>
<keyword evidence="6 7" id="KW-0472">Membrane</keyword>
<evidence type="ECO:0000256" key="5">
    <source>
        <dbReference type="ARBA" id="ARBA00022989"/>
    </source>
</evidence>
<dbReference type="AlphaFoldDB" id="A0A7K3NRL7"/>
<dbReference type="Pfam" id="PF01694">
    <property type="entry name" value="Rhomboid"/>
    <property type="match status" value="1"/>
</dbReference>
<dbReference type="InterPro" id="IPR050925">
    <property type="entry name" value="Rhomboid_protease_S54"/>
</dbReference>
<dbReference type="InterPro" id="IPR022764">
    <property type="entry name" value="Peptidase_S54_rhomboid_dom"/>
</dbReference>
<keyword evidence="4" id="KW-0378">Hydrolase</keyword>
<dbReference type="GO" id="GO:0006508">
    <property type="term" value="P:proteolysis"/>
    <property type="evidence" value="ECO:0007669"/>
    <property type="project" value="UniProtKB-KW"/>
</dbReference>
<dbReference type="PANTHER" id="PTHR43731:SF14">
    <property type="entry name" value="PRESENILIN-ASSOCIATED RHOMBOID-LIKE PROTEIN, MITOCHONDRIAL"/>
    <property type="match status" value="1"/>
</dbReference>
<proteinExistence type="inferred from homology"/>
<accession>A0A7K3NRL7</accession>
<evidence type="ECO:0000256" key="4">
    <source>
        <dbReference type="ARBA" id="ARBA00022801"/>
    </source>
</evidence>
<feature type="transmembrane region" description="Helical" evidence="7">
    <location>
        <begin position="313"/>
        <end position="336"/>
    </location>
</feature>
<name>A0A7K3NRL7_9BACT</name>
<reference evidence="9 10" key="1">
    <citation type="submission" date="2020-02" db="EMBL/GenBank/DDBJ databases">
        <title>Comparative genomics of sulfur disproportionating microorganisms.</title>
        <authorList>
            <person name="Ward L.M."/>
            <person name="Bertran E."/>
            <person name="Johnston D.T."/>
        </authorList>
    </citation>
    <scope>NUCLEOTIDE SEQUENCE [LARGE SCALE GENOMIC DNA]</scope>
    <source>
        <strain evidence="9 10">DSM 3696</strain>
    </source>
</reference>
<evidence type="ECO:0000256" key="6">
    <source>
        <dbReference type="ARBA" id="ARBA00023136"/>
    </source>
</evidence>
<dbReference type="InterPro" id="IPR035952">
    <property type="entry name" value="Rhomboid-like_sf"/>
</dbReference>
<sequence length="339" mass="35738">MEGEGGEKGRHALGEALGRLGRRLFPRREAQRDITGEVFEDGAPGVPEARAREWALVLSARGVPHGLSRDGALWRIRVPVRHAAQAVEEIRAYIRENRADETGASRLPRPIPARGVAWVMAGLCLLFVFLISDPVVFGKRLNFTRMGAGDTGAMLFSGQWWRAVTALTLHADMAHLVGNVAVGGLFMAFLCREAGVGTGFFLALAAGAAGNSLKAVVQGPGHHFLGASTAVFGALGVLGGLRTLCGMRGLSLRQAAPFAAGLMLLALLGAGDEEGGDKIDLAGHFFGFAAGMLLGVADGALKARKRRPDGPAVDRALGGAAMLAVLLSWVSAWYGWSWR</sequence>
<gene>
    <name evidence="9" type="ORF">G3N56_19045</name>
</gene>
<dbReference type="Proteomes" id="UP000469724">
    <property type="component" value="Unassembled WGS sequence"/>
</dbReference>
<feature type="transmembrane region" description="Helical" evidence="7">
    <location>
        <begin position="252"/>
        <end position="270"/>
    </location>
</feature>
<keyword evidence="9" id="KW-0645">Protease</keyword>
<keyword evidence="5 7" id="KW-1133">Transmembrane helix</keyword>
<feature type="domain" description="Peptidase S54 rhomboid" evidence="8">
    <location>
        <begin position="158"/>
        <end position="297"/>
    </location>
</feature>
<keyword evidence="10" id="KW-1185">Reference proteome</keyword>
<comment type="similarity">
    <text evidence="2">Belongs to the peptidase S54 family.</text>
</comment>
<evidence type="ECO:0000256" key="7">
    <source>
        <dbReference type="SAM" id="Phobius"/>
    </source>
</evidence>
<comment type="caution">
    <text evidence="9">The sequence shown here is derived from an EMBL/GenBank/DDBJ whole genome shotgun (WGS) entry which is preliminary data.</text>
</comment>
<feature type="transmembrane region" description="Helical" evidence="7">
    <location>
        <begin position="282"/>
        <end position="301"/>
    </location>
</feature>
<evidence type="ECO:0000256" key="1">
    <source>
        <dbReference type="ARBA" id="ARBA00004141"/>
    </source>
</evidence>
<comment type="subcellular location">
    <subcellularLocation>
        <location evidence="1">Membrane</location>
        <topology evidence="1">Multi-pass membrane protein</topology>
    </subcellularLocation>
</comment>
<keyword evidence="3 7" id="KW-0812">Transmembrane</keyword>